<dbReference type="NCBIfam" id="TIGR02669">
    <property type="entry name" value="SpoIID_LytB"/>
    <property type="match status" value="1"/>
</dbReference>
<organism evidence="2">
    <name type="scientific">freshwater metagenome</name>
    <dbReference type="NCBI Taxonomy" id="449393"/>
    <lineage>
        <taxon>unclassified sequences</taxon>
        <taxon>metagenomes</taxon>
        <taxon>ecological metagenomes</taxon>
    </lineage>
</organism>
<accession>A0A094Q8I5</accession>
<dbReference type="GO" id="GO:0030435">
    <property type="term" value="P:sporulation resulting in formation of a cellular spore"/>
    <property type="evidence" value="ECO:0007669"/>
    <property type="project" value="InterPro"/>
</dbReference>
<comment type="caution">
    <text evidence="2">The sequence shown here is derived from an EMBL/GenBank/DDBJ whole genome shotgun (WGS) entry which is preliminary data.</text>
</comment>
<evidence type="ECO:0000259" key="1">
    <source>
        <dbReference type="Pfam" id="PF08486"/>
    </source>
</evidence>
<dbReference type="InterPro" id="IPR013693">
    <property type="entry name" value="SpoIID/LytB_N"/>
</dbReference>
<feature type="domain" description="Sporulation stage II protein D amidase enhancer LytB N-terminal" evidence="1">
    <location>
        <begin position="199"/>
        <end position="297"/>
    </location>
</feature>
<dbReference type="InterPro" id="IPR013486">
    <property type="entry name" value="SpoIID/LytB"/>
</dbReference>
<reference evidence="2" key="1">
    <citation type="submission" date="2014-05" db="EMBL/GenBank/DDBJ databases">
        <title>Key roles for freshwater Actinobacteria revealed by deep metagenomic sequencing.</title>
        <authorList>
            <person name="Ghai R."/>
            <person name="Mizuno C.M."/>
            <person name="Picazo A."/>
            <person name="Camacho A."/>
            <person name="Rodriguez-Valera F."/>
        </authorList>
    </citation>
    <scope>NUCLEOTIDE SEQUENCE</scope>
</reference>
<sequence length="415" mass="44858">MRTSRTFLVLFSLLLSISPAQAVEIPAAFNFQGTGYGHGVGLSQIGARGMALNGAQAHSILTYYYAGTQIASLPDNQNIRVNVGHLLLQATLKSGTQGSILNLYQGDVGENLSAAPVVALDWKSGISFIQQGSKVSAYVVTGKNSQLIGTHSRWSVRWSGTRYLEGLPSTVSLRINSKSVKYRHGQIQVKSVRAPIVGHRMEITNTVRIHDEYLFGIGEVPSSWPTQALIAQAIASRSYALSKLGVLRRACDCNVYNNISDQAFVGFSKESEPIYGALWKAAVQASSTSETTGEVITLNNLPISAFFTSSSGGQTETSVNAWGQERSFTTSVADPYSQDPAINPRFFTWTRPLDQTLLAKAFLLTDVVALTITSRNTTGTVATITATSSEGKTSTLRGETFRSRTQLPSAWFNLI</sequence>
<dbReference type="EMBL" id="JNSK01000009">
    <property type="protein sequence ID" value="KGA19712.1"/>
    <property type="molecule type" value="Genomic_DNA"/>
</dbReference>
<dbReference type="AlphaFoldDB" id="A0A094Q8I5"/>
<gene>
    <name evidence="2" type="ORF">GM50_4355</name>
</gene>
<protein>
    <recommendedName>
        <fullName evidence="1">Sporulation stage II protein D amidase enhancer LytB N-terminal domain-containing protein</fullName>
    </recommendedName>
</protein>
<evidence type="ECO:0000313" key="2">
    <source>
        <dbReference type="EMBL" id="KGA19712.1"/>
    </source>
</evidence>
<proteinExistence type="predicted"/>
<name>A0A094Q8I5_9ZZZZ</name>
<dbReference type="Pfam" id="PF08486">
    <property type="entry name" value="SpoIID"/>
    <property type="match status" value="1"/>
</dbReference>